<feature type="compositionally biased region" description="Polar residues" evidence="1">
    <location>
        <begin position="125"/>
        <end position="143"/>
    </location>
</feature>
<feature type="transmembrane region" description="Helical" evidence="2">
    <location>
        <begin position="258"/>
        <end position="279"/>
    </location>
</feature>
<keyword evidence="4" id="KW-1185">Reference proteome</keyword>
<feature type="transmembrane region" description="Helical" evidence="2">
    <location>
        <begin position="228"/>
        <end position="252"/>
    </location>
</feature>
<evidence type="ECO:0000256" key="2">
    <source>
        <dbReference type="SAM" id="Phobius"/>
    </source>
</evidence>
<dbReference type="Proteomes" id="UP000327013">
    <property type="component" value="Unassembled WGS sequence"/>
</dbReference>
<evidence type="ECO:0000313" key="3">
    <source>
        <dbReference type="EMBL" id="KAB8336826.1"/>
    </source>
</evidence>
<name>A0A5N6KNU1_9ROSI</name>
<reference evidence="3 4" key="1">
    <citation type="submission" date="2019-06" db="EMBL/GenBank/DDBJ databases">
        <title>A chromosomal-level reference genome of Carpinus fangiana (Coryloideae, Betulaceae).</title>
        <authorList>
            <person name="Yang X."/>
            <person name="Wang Z."/>
            <person name="Zhang L."/>
            <person name="Hao G."/>
            <person name="Liu J."/>
            <person name="Yang Y."/>
        </authorList>
    </citation>
    <scope>NUCLEOTIDE SEQUENCE [LARGE SCALE GENOMIC DNA]</scope>
    <source>
        <strain evidence="3">Cfa_2016G</strain>
        <tissue evidence="3">Leaf</tissue>
    </source>
</reference>
<feature type="region of interest" description="Disordered" evidence="1">
    <location>
        <begin position="95"/>
        <end position="171"/>
    </location>
</feature>
<dbReference type="AlphaFoldDB" id="A0A5N6KNU1"/>
<keyword evidence="2" id="KW-1133">Transmembrane helix</keyword>
<feature type="transmembrane region" description="Helical" evidence="2">
    <location>
        <begin position="330"/>
        <end position="350"/>
    </location>
</feature>
<comment type="caution">
    <text evidence="3">The sequence shown here is derived from an EMBL/GenBank/DDBJ whole genome shotgun (WGS) entry which is preliminary data.</text>
</comment>
<organism evidence="3 4">
    <name type="scientific">Carpinus fangiana</name>
    <dbReference type="NCBI Taxonomy" id="176857"/>
    <lineage>
        <taxon>Eukaryota</taxon>
        <taxon>Viridiplantae</taxon>
        <taxon>Streptophyta</taxon>
        <taxon>Embryophyta</taxon>
        <taxon>Tracheophyta</taxon>
        <taxon>Spermatophyta</taxon>
        <taxon>Magnoliopsida</taxon>
        <taxon>eudicotyledons</taxon>
        <taxon>Gunneridae</taxon>
        <taxon>Pentapetalae</taxon>
        <taxon>rosids</taxon>
        <taxon>fabids</taxon>
        <taxon>Fagales</taxon>
        <taxon>Betulaceae</taxon>
        <taxon>Carpinus</taxon>
    </lineage>
</organism>
<gene>
    <name evidence="3" type="ORF">FH972_021135</name>
</gene>
<keyword evidence="2" id="KW-0812">Transmembrane</keyword>
<accession>A0A5N6KNU1</accession>
<feature type="transmembrane region" description="Helical" evidence="2">
    <location>
        <begin position="446"/>
        <end position="467"/>
    </location>
</feature>
<keyword evidence="2" id="KW-0472">Membrane</keyword>
<protein>
    <submittedName>
        <fullName evidence="3">Uncharacterized protein</fullName>
    </submittedName>
</protein>
<proteinExistence type="predicted"/>
<dbReference type="PANTHER" id="PTHR42024">
    <property type="entry name" value="AMINO ACID PERMEASE_ SLC12A DOMAIN-CONTAINING PROTEIN"/>
    <property type="match status" value="1"/>
</dbReference>
<dbReference type="PANTHER" id="PTHR42024:SF1">
    <property type="entry name" value="AMINO ACID PERMEASE_ SLC12A DOMAIN-CONTAINING PROTEIN"/>
    <property type="match status" value="1"/>
</dbReference>
<evidence type="ECO:0000256" key="1">
    <source>
        <dbReference type="SAM" id="MobiDB-lite"/>
    </source>
</evidence>
<evidence type="ECO:0000313" key="4">
    <source>
        <dbReference type="Proteomes" id="UP000327013"/>
    </source>
</evidence>
<feature type="compositionally biased region" description="Polar residues" evidence="1">
    <location>
        <begin position="95"/>
        <end position="107"/>
    </location>
</feature>
<feature type="transmembrane region" description="Helical" evidence="2">
    <location>
        <begin position="419"/>
        <end position="440"/>
    </location>
</feature>
<dbReference type="EMBL" id="VIBQ01000009">
    <property type="protein sequence ID" value="KAB8336826.1"/>
    <property type="molecule type" value="Genomic_DNA"/>
</dbReference>
<sequence>MKARVDGTVETVGGGWDSGCRVGRGVWVVAGARYPVADSSTRGRGREAEKVLMSSKEGKSAQREEQAKGVEIVEAGVPTHSLPPRLPRLTLARVATSSRTRTNTAMDKQNELPAETPGSGLFQDAVTTQQEVSDPIQNIPGTTKDTKEYDGTSAFQPDHAAASQTHSASVEGGRLSLSATADQRHVPVEIITSAPADGPASASSSNAASVPPQLGYSLDDNNRKFTIAWFWTLIVIDIIAVPLVLYFCLWYLNTGLSHNAIFSISTACLGGVSIVEYFLRFYRLWKKGSTCRVMGARRWYLDWFHWNFSIAWVFIMVELIVGTVPDEPPIRLLAMPCSSLLWWFGLEMLLEDALRFMGMRSPIRISSVPKGEPFRPGIYSIIEDVVAVDGSGGQEFRTRLNARYEASHYFRLMLHRLTLFWSFGAVGAALVTTVLIFTLGRDAAYVVGWVLPCIWAGIWTAITIPYVKWCLRREYRLWGKERA</sequence>
<dbReference type="OrthoDB" id="4838853at2759"/>
<feature type="transmembrane region" description="Helical" evidence="2">
    <location>
        <begin position="300"/>
        <end position="324"/>
    </location>
</feature>